<sequence length="317" mass="34844">MPIETPPSSASSDVGAIPRAEFATRHLAAADQFDGWRAHYRDTFDLTLANGRADRYDATHRSWDLGELTFTQAMMPAGVGRRWRHWQRPVRDDWIMVVAAAETRPDVGFRSLARPFEGAGHDGHILSLFLPRDAFRSEAQAFDAAPVRLPHAGMAGLIGDLMLSLDDKLAALPPGGREGVAAALRSMVAACISPSPEHLERAEGVLMYAVREKAARIVRRNLATPGLGPAMIAAALGISRSSLYRAFEPHGGVAAYIQRERLDEAYRRLSIPGQRGTISALAWELGYPDPSTFTRAFRRRFGHAPRDLVGRRTETLD</sequence>
<evidence type="ECO:0000313" key="6">
    <source>
        <dbReference type="Proteomes" id="UP000553963"/>
    </source>
</evidence>
<dbReference type="InterPro" id="IPR050204">
    <property type="entry name" value="AraC_XylS_family_regulators"/>
</dbReference>
<keyword evidence="2 5" id="KW-0238">DNA-binding</keyword>
<dbReference type="PROSITE" id="PS01124">
    <property type="entry name" value="HTH_ARAC_FAMILY_2"/>
    <property type="match status" value="1"/>
</dbReference>
<gene>
    <name evidence="5" type="ORF">GGR25_001834</name>
</gene>
<feature type="domain" description="HTH araC/xylS-type" evidence="4">
    <location>
        <begin position="212"/>
        <end position="311"/>
    </location>
</feature>
<dbReference type="EMBL" id="JACIDS010000002">
    <property type="protein sequence ID" value="MBB3930795.1"/>
    <property type="molecule type" value="Genomic_DNA"/>
</dbReference>
<accession>A0A840AQP9</accession>
<dbReference type="InterPro" id="IPR009057">
    <property type="entry name" value="Homeodomain-like_sf"/>
</dbReference>
<evidence type="ECO:0000256" key="2">
    <source>
        <dbReference type="ARBA" id="ARBA00023125"/>
    </source>
</evidence>
<keyword evidence="1" id="KW-0805">Transcription regulation</keyword>
<dbReference type="Gene3D" id="1.10.10.60">
    <property type="entry name" value="Homeodomain-like"/>
    <property type="match status" value="1"/>
</dbReference>
<keyword evidence="3" id="KW-0804">Transcription</keyword>
<dbReference type="PANTHER" id="PTHR46796:SF6">
    <property type="entry name" value="ARAC SUBFAMILY"/>
    <property type="match status" value="1"/>
</dbReference>
<name>A0A840AQP9_9HYPH</name>
<reference evidence="5 6" key="1">
    <citation type="submission" date="2020-08" db="EMBL/GenBank/DDBJ databases">
        <title>Genomic Encyclopedia of Type Strains, Phase IV (KMG-IV): sequencing the most valuable type-strain genomes for metagenomic binning, comparative biology and taxonomic classification.</title>
        <authorList>
            <person name="Goeker M."/>
        </authorList>
    </citation>
    <scope>NUCLEOTIDE SEQUENCE [LARGE SCALE GENOMIC DNA]</scope>
    <source>
        <strain evidence="5 6">DSM 25966</strain>
    </source>
</reference>
<keyword evidence="6" id="KW-1185">Reference proteome</keyword>
<dbReference type="GO" id="GO:0043565">
    <property type="term" value="F:sequence-specific DNA binding"/>
    <property type="evidence" value="ECO:0007669"/>
    <property type="project" value="InterPro"/>
</dbReference>
<evidence type="ECO:0000259" key="4">
    <source>
        <dbReference type="PROSITE" id="PS01124"/>
    </source>
</evidence>
<dbReference type="PANTHER" id="PTHR46796">
    <property type="entry name" value="HTH-TYPE TRANSCRIPTIONAL ACTIVATOR RHAS-RELATED"/>
    <property type="match status" value="1"/>
</dbReference>
<comment type="caution">
    <text evidence="5">The sequence shown here is derived from an EMBL/GenBank/DDBJ whole genome shotgun (WGS) entry which is preliminary data.</text>
</comment>
<dbReference type="InterPro" id="IPR018060">
    <property type="entry name" value="HTH_AraC"/>
</dbReference>
<dbReference type="Pfam" id="PF12833">
    <property type="entry name" value="HTH_18"/>
    <property type="match status" value="1"/>
</dbReference>
<evidence type="ECO:0000256" key="1">
    <source>
        <dbReference type="ARBA" id="ARBA00023015"/>
    </source>
</evidence>
<dbReference type="Proteomes" id="UP000553963">
    <property type="component" value="Unassembled WGS sequence"/>
</dbReference>
<dbReference type="SUPFAM" id="SSF46689">
    <property type="entry name" value="Homeodomain-like"/>
    <property type="match status" value="1"/>
</dbReference>
<evidence type="ECO:0000256" key="3">
    <source>
        <dbReference type="ARBA" id="ARBA00023163"/>
    </source>
</evidence>
<dbReference type="RefSeq" id="WP_183398417.1">
    <property type="nucleotide sequence ID" value="NZ_JACIDS010000002.1"/>
</dbReference>
<evidence type="ECO:0000313" key="5">
    <source>
        <dbReference type="EMBL" id="MBB3930795.1"/>
    </source>
</evidence>
<protein>
    <submittedName>
        <fullName evidence="5">AraC-like DNA-binding protein</fullName>
    </submittedName>
</protein>
<dbReference type="SMART" id="SM00342">
    <property type="entry name" value="HTH_ARAC"/>
    <property type="match status" value="1"/>
</dbReference>
<dbReference type="AlphaFoldDB" id="A0A840AQP9"/>
<dbReference type="GO" id="GO:0003700">
    <property type="term" value="F:DNA-binding transcription factor activity"/>
    <property type="evidence" value="ECO:0007669"/>
    <property type="project" value="InterPro"/>
</dbReference>
<organism evidence="5 6">
    <name type="scientific">Kaistia hirudinis</name>
    <dbReference type="NCBI Taxonomy" id="1293440"/>
    <lineage>
        <taxon>Bacteria</taxon>
        <taxon>Pseudomonadati</taxon>
        <taxon>Pseudomonadota</taxon>
        <taxon>Alphaproteobacteria</taxon>
        <taxon>Hyphomicrobiales</taxon>
        <taxon>Kaistiaceae</taxon>
        <taxon>Kaistia</taxon>
    </lineage>
</organism>
<proteinExistence type="predicted"/>